<dbReference type="AlphaFoldDB" id="A0A8X6GGR3"/>
<evidence type="ECO:0000313" key="2">
    <source>
        <dbReference type="Proteomes" id="UP000887116"/>
    </source>
</evidence>
<dbReference type="EMBL" id="BMAO01022473">
    <property type="protein sequence ID" value="GFQ82123.1"/>
    <property type="molecule type" value="Genomic_DNA"/>
</dbReference>
<reference evidence="1" key="1">
    <citation type="submission" date="2020-07" db="EMBL/GenBank/DDBJ databases">
        <title>Multicomponent nature underlies the extraordinary mechanical properties of spider dragline silk.</title>
        <authorList>
            <person name="Kono N."/>
            <person name="Nakamura H."/>
            <person name="Mori M."/>
            <person name="Yoshida Y."/>
            <person name="Ohtoshi R."/>
            <person name="Malay A.D."/>
            <person name="Moran D.A.P."/>
            <person name="Tomita M."/>
            <person name="Numata K."/>
            <person name="Arakawa K."/>
        </authorList>
    </citation>
    <scope>NUCLEOTIDE SEQUENCE</scope>
</reference>
<dbReference type="Proteomes" id="UP000887116">
    <property type="component" value="Unassembled WGS sequence"/>
</dbReference>
<gene>
    <name evidence="1" type="ORF">TNCT_639581</name>
</gene>
<protein>
    <submittedName>
        <fullName evidence="1">Uncharacterized protein</fullName>
    </submittedName>
</protein>
<accession>A0A8X6GGR3</accession>
<comment type="caution">
    <text evidence="1">The sequence shown here is derived from an EMBL/GenBank/DDBJ whole genome shotgun (WGS) entry which is preliminary data.</text>
</comment>
<organism evidence="1 2">
    <name type="scientific">Trichonephila clavata</name>
    <name type="common">Joro spider</name>
    <name type="synonym">Nephila clavata</name>
    <dbReference type="NCBI Taxonomy" id="2740835"/>
    <lineage>
        <taxon>Eukaryota</taxon>
        <taxon>Metazoa</taxon>
        <taxon>Ecdysozoa</taxon>
        <taxon>Arthropoda</taxon>
        <taxon>Chelicerata</taxon>
        <taxon>Arachnida</taxon>
        <taxon>Araneae</taxon>
        <taxon>Araneomorphae</taxon>
        <taxon>Entelegynae</taxon>
        <taxon>Araneoidea</taxon>
        <taxon>Nephilidae</taxon>
        <taxon>Trichonephila</taxon>
    </lineage>
</organism>
<keyword evidence="2" id="KW-1185">Reference proteome</keyword>
<sequence>MTIFCESYGCTIPIEKSRKHSHLRVEKYFYKMCFKYTRERSKSASNYIKLEPESDIESNQSFLEFIEE</sequence>
<evidence type="ECO:0000313" key="1">
    <source>
        <dbReference type="EMBL" id="GFQ82123.1"/>
    </source>
</evidence>
<name>A0A8X6GGR3_TRICU</name>
<proteinExistence type="predicted"/>